<dbReference type="OrthoDB" id="7012887at2"/>
<evidence type="ECO:0000313" key="3">
    <source>
        <dbReference type="Proteomes" id="UP000325255"/>
    </source>
</evidence>
<dbReference type="Pfam" id="PF04865">
    <property type="entry name" value="Baseplate_J"/>
    <property type="match status" value="1"/>
</dbReference>
<evidence type="ECO:0000313" key="2">
    <source>
        <dbReference type="EMBL" id="KAA5611885.1"/>
    </source>
</evidence>
<dbReference type="AlphaFoldDB" id="A0A5M6IWY6"/>
<gene>
    <name evidence="2" type="ORF">F1189_12700</name>
</gene>
<proteinExistence type="predicted"/>
<feature type="domain" description="Baseplate protein J-like barrel" evidence="1">
    <location>
        <begin position="153"/>
        <end position="199"/>
    </location>
</feature>
<dbReference type="RefSeq" id="WP_150041174.1">
    <property type="nucleotide sequence ID" value="NZ_OW485605.1"/>
</dbReference>
<accession>A0A5M6IWY6</accession>
<evidence type="ECO:0000259" key="1">
    <source>
        <dbReference type="Pfam" id="PF04865"/>
    </source>
</evidence>
<dbReference type="EMBL" id="VWPK01000017">
    <property type="protein sequence ID" value="KAA5611885.1"/>
    <property type="molecule type" value="Genomic_DNA"/>
</dbReference>
<protein>
    <submittedName>
        <fullName evidence="2">Baseplate protein</fullName>
    </submittedName>
</protein>
<organism evidence="2 3">
    <name type="scientific">Rhodovastum atsumiense</name>
    <dbReference type="NCBI Taxonomy" id="504468"/>
    <lineage>
        <taxon>Bacteria</taxon>
        <taxon>Pseudomonadati</taxon>
        <taxon>Pseudomonadota</taxon>
        <taxon>Alphaproteobacteria</taxon>
        <taxon>Acetobacterales</taxon>
        <taxon>Acetobacteraceae</taxon>
        <taxon>Rhodovastum</taxon>
    </lineage>
</organism>
<sequence>MALPTVGFSDLVRRQAAAAQGAARNLLDFSVGSALRALVEASAKVALWLQWQALDILAATRLGSSKGSDVDSFVADFGMPRIAAVPASGPVTLARATPTTAAVVLVGGILRTEDASQAFVITADTAHPNYSAALGTPDATTGLPPGGYLAPVGTASISVPVAAQYAGVTGNVSAGTITRIGSGISGFDTASNAVAFTTGINAESDDAVKARFPLYIGSLSKATATAIASAVAGVQQGLTWSITENVDEAGASSPGRIIVTIDDGTGSPPDSLLASVYAAVDQVRAFGVGPLAVHRPTTTYVDIALAVTAPAAVKATLAAQVERAIATHVASLGIGQPLRHSRIIAIAYGVSSQVSNVSAVSIAGGTADIVPGAIGIVRASSITVS</sequence>
<name>A0A5M6IWY6_9PROT</name>
<reference evidence="2 3" key="1">
    <citation type="submission" date="2019-09" db="EMBL/GenBank/DDBJ databases">
        <title>Genome sequence of Rhodovastum atsumiense, a diverse member of the Acetobacteraceae family of non-sulfur purple photosynthetic bacteria.</title>
        <authorList>
            <person name="Meyer T."/>
            <person name="Kyndt J."/>
        </authorList>
    </citation>
    <scope>NUCLEOTIDE SEQUENCE [LARGE SCALE GENOMIC DNA]</scope>
    <source>
        <strain evidence="2 3">DSM 21279</strain>
    </source>
</reference>
<dbReference type="Proteomes" id="UP000325255">
    <property type="component" value="Unassembled WGS sequence"/>
</dbReference>
<comment type="caution">
    <text evidence="2">The sequence shown here is derived from an EMBL/GenBank/DDBJ whole genome shotgun (WGS) entry which is preliminary data.</text>
</comment>
<keyword evidence="3" id="KW-1185">Reference proteome</keyword>
<dbReference type="InterPro" id="IPR006949">
    <property type="entry name" value="Barrel_Baseplate_J-like"/>
</dbReference>